<name>B9BYL2_9BURK</name>
<evidence type="ECO:0000313" key="2">
    <source>
        <dbReference type="Proteomes" id="UP000004535"/>
    </source>
</evidence>
<reference evidence="1 2" key="1">
    <citation type="journal article" date="2012" name="J. Bacteriol.">
        <title>Draft Genome Sequence Determination for Cystic Fibrosis and Chronic Granulomatous Disease Burkholderia multivorans Isolates.</title>
        <authorList>
            <person name="Varga J.J."/>
            <person name="Losada L."/>
            <person name="Zelazny A.M."/>
            <person name="Brinkac L."/>
            <person name="Harkins D."/>
            <person name="Radune D."/>
            <person name="Hostetler J."/>
            <person name="Sampaio E.P."/>
            <person name="Ronning C.M."/>
            <person name="Nierman W.C."/>
            <person name="Greenberg D.E."/>
            <person name="Holland S.M."/>
            <person name="Goldberg J.B."/>
        </authorList>
    </citation>
    <scope>NUCLEOTIDE SEQUENCE [LARGE SCALE GENOMIC DNA]</scope>
    <source>
        <strain evidence="1 2">CGD2</strain>
    </source>
</reference>
<organism evidence="1 2">
    <name type="scientific">Burkholderia multivorans CGD2</name>
    <dbReference type="NCBI Taxonomy" id="513052"/>
    <lineage>
        <taxon>Bacteria</taxon>
        <taxon>Pseudomonadati</taxon>
        <taxon>Pseudomonadota</taxon>
        <taxon>Betaproteobacteria</taxon>
        <taxon>Burkholderiales</taxon>
        <taxon>Burkholderiaceae</taxon>
        <taxon>Burkholderia</taxon>
        <taxon>Burkholderia cepacia complex</taxon>
    </lineage>
</organism>
<gene>
    <name evidence="1" type="ORF">BURMUCGD2_3568</name>
</gene>
<comment type="caution">
    <text evidence="1">The sequence shown here is derived from an EMBL/GenBank/DDBJ whole genome shotgun (WGS) entry which is preliminary data.</text>
</comment>
<protein>
    <submittedName>
        <fullName evidence="1">Uncharacterized protein</fullName>
    </submittedName>
</protein>
<proteinExistence type="predicted"/>
<accession>B9BYL2</accession>
<dbReference type="AlphaFoldDB" id="B9BYL2"/>
<sequence length="38" mass="3935">MPAAMMECAPSLDGARTCMTRARQPLSPPATGSTVPVM</sequence>
<evidence type="ECO:0000313" key="1">
    <source>
        <dbReference type="EMBL" id="EEE04083.1"/>
    </source>
</evidence>
<dbReference type="Proteomes" id="UP000004535">
    <property type="component" value="Unassembled WGS sequence"/>
</dbReference>
<dbReference type="EMBL" id="ACFC01000018">
    <property type="protein sequence ID" value="EEE04083.1"/>
    <property type="molecule type" value="Genomic_DNA"/>
</dbReference>